<keyword evidence="13" id="KW-0472">Membrane</keyword>
<evidence type="ECO:0000256" key="9">
    <source>
        <dbReference type="ARBA" id="ARBA00022777"/>
    </source>
</evidence>
<keyword evidence="12 14" id="KW-0040">ANK repeat</keyword>
<sequence>MNVNTICLLSSTAASKFNCLPPNTATTTTSTTTIFSTIISDILPSSPIDDEDKILINLSPPSSSFKHNKPITTTTTKTKKKSLQSSSYQWDSYQRRRAIKRRHTINHHQQYRKTVQGEIKIQAENGETRVLRSAPDWTESAILGDHIWVSTSTSGSDLCYVGENKCTKIGPRLCCPACKVTAHTGCISILIDNMKFQCKPTFKDGVRQYREQTFVKHHWVHRRHEKGRCKHCGKSFQSKLSFGNKEVVAVSCSWCKSSYHNKEPCFTKNMLEDNCDFGLYRRIIVPSSWIVKLPRKGSFKSSIRRTPRNKRLSSKKRSSTKSSSSSSSTTVSTNKISTSMTNSATTATSSTVAVAIVSNSGCQTTNNLNVISITMTTANDYYPLPSSTSSIQSMAMINTTTTTTFPSHLLPPQSHPPSTTLASTINLTTTTTNTTTTTTTTTVMSESFLSTLSSSSSSSLSLPPPVIPPPPLPSSSLSQPTQQQPLPVMNSQSIYDNHHDDKELNSSLISDNNDDENSEQITKNNLSLPFMNNDDNISDDKGDDNNNNKQSIESIMTTSPAATAISTTTTPIVYTTVTANNNNRVTRHRRHSHANVTSTSVGQNGSTNLLSSVGCTSGPHHHHHHHNNHQTNPVQVVNNRVEQYLQHVHRSFVIKPIPSTNLRPLLVFINPKSGGNQGVKLMQKFQWHLNPRQVFDLSQGGPRLGLDLYKKVHNLRILACGGDGTAGWVLSAIDEIAIQPPPPISVLPLGTGNDLARAFGWGGSYTDEPIAKILCNIQDGQIVQLDRWNLKVQPNHSCITQQQLQQQQQQQQMLTEENKGAKRELPLNVVNNYFSIGVDAHIALSFHEAREAHPERFNSRLRNKMFYGQAGGKDLLQRKWKDLCNYVNLECDGKDYTGRLKELKVHSVLFLNIPSYGGGTRPWPTSSAPSNLQTPKTDDGYIEVIGLTTYQLPLLQAGGHGTIITQCRSAKIVTSRTIPMQVDGEPCRLLPSLINLELRNKANIVANTKTFEHKRQMPALEKITLKIRKLNLNDYETYHYDKEKLKEVSTVLGSITIDQIMELSNVRARINEMMKEKGLRRPSSDLSTTTANVIVSAVTGQQQQHLQQQQQLATCFENVSSTTTTTTATTTNNNSLSNCKFVSNDWCFVDSVTAERFFRIDRAQEELYYVVDICHEDLFILDPQFDEKDDLDLFTSEEVIAKVVAGVSSSASASSSPTPSPLAIESLLANQNIEQSPSSTTATSNQNLVTKSLPISTTLMTNSDLRTNSLDLPHDDDVDNHFHRKTLDSIPSPLSPQQSPSKSPSQTSSLSDTDNNNNNDSTIVAEPYYRQMRKLDKLRPSNIDCTNRVNRLQVQSDNTSAIISPSKQNGNSSTLSSLSPVPFADDSPPKSPRRRHRILSPQTNRRPLLNQLMLAARNGDVSLLKHLHHKGVNLMLIDEKGMSALHYAVLNSQDEAVSFLANAFTQQMIDLAEPEFGHTALHKAIIAAKRDICITLVLRGARLDIRDNNGQNIEQLGRNLGRHDLLKTLLHVSQACNRETAV</sequence>
<comment type="caution">
    <text evidence="18">The sequence shown here is derived from an EMBL/GenBank/DDBJ whole genome shotgun (WGS) entry which is preliminary data.</text>
</comment>
<dbReference type="InterPro" id="IPR056383">
    <property type="entry name" value="DGKI-like_dom"/>
</dbReference>
<name>A0A9D4SGC2_DERFA</name>
<protein>
    <recommendedName>
        <fullName evidence="15">Diacylglycerol kinase</fullName>
        <shortName evidence="15">DAG kinase</shortName>
        <ecNumber evidence="15">2.7.1.107</ecNumber>
    </recommendedName>
</protein>
<dbReference type="Gene3D" id="3.40.50.10330">
    <property type="entry name" value="Probable inorganic polyphosphate/atp-NAD kinase, domain 1"/>
    <property type="match status" value="1"/>
</dbReference>
<dbReference type="InterPro" id="IPR017438">
    <property type="entry name" value="ATP-NAD_kinase_N"/>
</dbReference>
<dbReference type="GO" id="GO:0006887">
    <property type="term" value="P:exocytosis"/>
    <property type="evidence" value="ECO:0007669"/>
    <property type="project" value="UniProtKB-KW"/>
</dbReference>
<feature type="compositionally biased region" description="Low complexity" evidence="16">
    <location>
        <begin position="320"/>
        <end position="343"/>
    </location>
</feature>
<dbReference type="EMBL" id="SDOV01000007">
    <property type="protein sequence ID" value="KAH7640045.1"/>
    <property type="molecule type" value="Genomic_DNA"/>
</dbReference>
<dbReference type="PANTHER" id="PTHR11255:SF80">
    <property type="entry name" value="EYE-SPECIFIC DIACYLGLYCEROL KINASE"/>
    <property type="match status" value="1"/>
</dbReference>
<accession>A0A9D4SGC2</accession>
<feature type="compositionally biased region" description="Low complexity" evidence="16">
    <location>
        <begin position="1288"/>
        <end position="1322"/>
    </location>
</feature>
<dbReference type="Proteomes" id="UP000828236">
    <property type="component" value="Unassembled WGS sequence"/>
</dbReference>
<comment type="catalytic activity">
    <reaction evidence="1 15">
        <text>a 1,2-diacyl-sn-glycerol + ATP = a 1,2-diacyl-sn-glycero-3-phosphate + ADP + H(+)</text>
        <dbReference type="Rhea" id="RHEA:10272"/>
        <dbReference type="ChEBI" id="CHEBI:15378"/>
        <dbReference type="ChEBI" id="CHEBI:17815"/>
        <dbReference type="ChEBI" id="CHEBI:30616"/>
        <dbReference type="ChEBI" id="CHEBI:58608"/>
        <dbReference type="ChEBI" id="CHEBI:456216"/>
        <dbReference type="EC" id="2.7.1.107"/>
    </reaction>
</comment>
<keyword evidence="9 15" id="KW-0418">Kinase</keyword>
<evidence type="ECO:0000256" key="13">
    <source>
        <dbReference type="ARBA" id="ARBA00023298"/>
    </source>
</evidence>
<evidence type="ECO:0000256" key="3">
    <source>
        <dbReference type="ARBA" id="ARBA00009280"/>
    </source>
</evidence>
<dbReference type="PROSITE" id="PS50088">
    <property type="entry name" value="ANK_REPEAT"/>
    <property type="match status" value="1"/>
</dbReference>
<dbReference type="PANTHER" id="PTHR11255">
    <property type="entry name" value="DIACYLGLYCEROL KINASE"/>
    <property type="match status" value="1"/>
</dbReference>
<dbReference type="FunFam" id="2.60.200.40:FF:000012">
    <property type="entry name" value="Diacylglycerol kinase"/>
    <property type="match status" value="1"/>
</dbReference>
<dbReference type="Pfam" id="PF00781">
    <property type="entry name" value="DAGK_cat"/>
    <property type="match status" value="1"/>
</dbReference>
<feature type="compositionally biased region" description="Low complexity" evidence="16">
    <location>
        <begin position="474"/>
        <end position="487"/>
    </location>
</feature>
<dbReference type="PROSITE" id="PS50297">
    <property type="entry name" value="ANK_REP_REGION"/>
    <property type="match status" value="1"/>
</dbReference>
<feature type="compositionally biased region" description="Basic residues" evidence="16">
    <location>
        <begin position="619"/>
        <end position="628"/>
    </location>
</feature>
<evidence type="ECO:0000256" key="7">
    <source>
        <dbReference type="ARBA" id="ARBA00022737"/>
    </source>
</evidence>
<keyword evidence="11" id="KW-0638">Presynaptic neurotoxin</keyword>
<evidence type="ECO:0000256" key="16">
    <source>
        <dbReference type="SAM" id="MobiDB-lite"/>
    </source>
</evidence>
<evidence type="ECO:0000256" key="12">
    <source>
        <dbReference type="ARBA" id="ARBA00023043"/>
    </source>
</evidence>
<dbReference type="InterPro" id="IPR036770">
    <property type="entry name" value="Ankyrin_rpt-contain_sf"/>
</dbReference>
<comment type="subcellular location">
    <subcellularLocation>
        <location evidence="2">Target cell membrane</location>
    </subcellularLocation>
</comment>
<reference evidence="18" key="1">
    <citation type="submission" date="2020-06" db="EMBL/GenBank/DDBJ databases">
        <authorList>
            <person name="Ji K."/>
            <person name="Li J."/>
        </authorList>
    </citation>
    <scope>NUCLEOTIDE SEQUENCE</scope>
    <source>
        <strain evidence="18">JKM2019</strain>
        <tissue evidence="18">Whole body</tissue>
    </source>
</reference>
<evidence type="ECO:0000256" key="8">
    <source>
        <dbReference type="ARBA" id="ARBA00022741"/>
    </source>
</evidence>
<keyword evidence="11" id="KW-0528">Neurotoxin</keyword>
<feature type="region of interest" description="Disordered" evidence="16">
    <location>
        <begin position="300"/>
        <end position="343"/>
    </location>
</feature>
<evidence type="ECO:0000259" key="17">
    <source>
        <dbReference type="PROSITE" id="PS50146"/>
    </source>
</evidence>
<evidence type="ECO:0000256" key="2">
    <source>
        <dbReference type="ARBA" id="ARBA00004175"/>
    </source>
</evidence>
<dbReference type="SMART" id="SM00248">
    <property type="entry name" value="ANK"/>
    <property type="match status" value="3"/>
</dbReference>
<dbReference type="InterPro" id="IPR016064">
    <property type="entry name" value="NAD/diacylglycerol_kinase_sf"/>
</dbReference>
<dbReference type="Gene3D" id="1.25.40.20">
    <property type="entry name" value="Ankyrin repeat-containing domain"/>
    <property type="match status" value="1"/>
</dbReference>
<dbReference type="Pfam" id="PF12796">
    <property type="entry name" value="Ank_2"/>
    <property type="match status" value="1"/>
</dbReference>
<organism evidence="18">
    <name type="scientific">Dermatophagoides farinae</name>
    <name type="common">American house dust mite</name>
    <dbReference type="NCBI Taxonomy" id="6954"/>
    <lineage>
        <taxon>Eukaryota</taxon>
        <taxon>Metazoa</taxon>
        <taxon>Ecdysozoa</taxon>
        <taxon>Arthropoda</taxon>
        <taxon>Chelicerata</taxon>
        <taxon>Arachnida</taxon>
        <taxon>Acari</taxon>
        <taxon>Acariformes</taxon>
        <taxon>Sarcoptiformes</taxon>
        <taxon>Astigmata</taxon>
        <taxon>Psoroptidia</taxon>
        <taxon>Analgoidea</taxon>
        <taxon>Pyroglyphidae</taxon>
        <taxon>Dermatophagoidinae</taxon>
        <taxon>Dermatophagoides</taxon>
    </lineage>
</organism>
<evidence type="ECO:0000256" key="11">
    <source>
        <dbReference type="ARBA" id="ARBA00023028"/>
    </source>
</evidence>
<dbReference type="InterPro" id="IPR002219">
    <property type="entry name" value="PKC_DAG/PE"/>
</dbReference>
<evidence type="ECO:0000256" key="15">
    <source>
        <dbReference type="RuleBase" id="RU361128"/>
    </source>
</evidence>
<dbReference type="OrthoDB" id="242257at2759"/>
<feature type="domain" description="DAGKc" evidence="17">
    <location>
        <begin position="660"/>
        <end position="794"/>
    </location>
</feature>
<evidence type="ECO:0000256" key="6">
    <source>
        <dbReference type="ARBA" id="ARBA00022679"/>
    </source>
</evidence>
<dbReference type="GO" id="GO:0005524">
    <property type="term" value="F:ATP binding"/>
    <property type="evidence" value="ECO:0007669"/>
    <property type="project" value="UniProtKB-KW"/>
</dbReference>
<dbReference type="SUPFAM" id="SSF111331">
    <property type="entry name" value="NAD kinase/diacylglycerol kinase-like"/>
    <property type="match status" value="1"/>
</dbReference>
<keyword evidence="11" id="KW-0800">Toxin</keyword>
<dbReference type="InterPro" id="IPR000756">
    <property type="entry name" value="Diacylglycerol_kin_accessory"/>
</dbReference>
<dbReference type="GO" id="GO:0004143">
    <property type="term" value="F:ATP-dependent diacylglycerol kinase activity"/>
    <property type="evidence" value="ECO:0007669"/>
    <property type="project" value="UniProtKB-EC"/>
</dbReference>
<feature type="region of interest" description="Disordered" evidence="16">
    <location>
        <begin position="453"/>
        <end position="551"/>
    </location>
</feature>
<dbReference type="GO" id="GO:0005886">
    <property type="term" value="C:plasma membrane"/>
    <property type="evidence" value="ECO:0007669"/>
    <property type="project" value="TreeGrafter"/>
</dbReference>
<evidence type="ECO:0000256" key="5">
    <source>
        <dbReference type="ARBA" id="ARBA00022537"/>
    </source>
</evidence>
<gene>
    <name evidence="18" type="ORF">HUG17_4078</name>
</gene>
<reference evidence="18" key="2">
    <citation type="journal article" date="2021" name="World Allergy Organ. J.">
        <title>Chromosome-level assembly of Dermatophagoides farinae genome and transcriptome reveals two novel allergens Der f 37 and Der f 39.</title>
        <authorList>
            <person name="Chen J."/>
            <person name="Cai Z."/>
            <person name="Fan D."/>
            <person name="Hu J."/>
            <person name="Hou Y."/>
            <person name="He Y."/>
            <person name="Zhang Z."/>
            <person name="Zhao Z."/>
            <person name="Gao P."/>
            <person name="Hu W."/>
            <person name="Sun J."/>
            <person name="Li J."/>
            <person name="Ji K."/>
        </authorList>
    </citation>
    <scope>NUCLEOTIDE SEQUENCE</scope>
    <source>
        <strain evidence="18">JKM2019</strain>
    </source>
</reference>
<dbReference type="PROSITE" id="PS50146">
    <property type="entry name" value="DAGK"/>
    <property type="match status" value="1"/>
</dbReference>
<dbReference type="GO" id="GO:0044218">
    <property type="term" value="C:other organism cell membrane"/>
    <property type="evidence" value="ECO:0007669"/>
    <property type="project" value="UniProtKB-KW"/>
</dbReference>
<feature type="region of interest" description="Disordered" evidence="16">
    <location>
        <begin position="1356"/>
        <end position="1403"/>
    </location>
</feature>
<keyword evidence="4" id="KW-0268">Exocytosis</keyword>
<keyword evidence="10 15" id="KW-0067">ATP-binding</keyword>
<dbReference type="Pfam" id="PF00130">
    <property type="entry name" value="C1_1"/>
    <property type="match status" value="1"/>
</dbReference>
<keyword evidence="8 15" id="KW-0547">Nucleotide-binding</keyword>
<evidence type="ECO:0000256" key="4">
    <source>
        <dbReference type="ARBA" id="ARBA00022483"/>
    </source>
</evidence>
<feature type="compositionally biased region" description="Basic residues" evidence="16">
    <location>
        <begin position="300"/>
        <end position="319"/>
    </location>
</feature>
<feature type="compositionally biased region" description="Pro residues" evidence="16">
    <location>
        <begin position="462"/>
        <end position="473"/>
    </location>
</feature>
<dbReference type="CDD" id="cd20802">
    <property type="entry name" value="C1_DGK_typeIV_rpt1"/>
    <property type="match status" value="1"/>
</dbReference>
<dbReference type="EC" id="2.7.1.107" evidence="15"/>
<comment type="similarity">
    <text evidence="3 15">Belongs to the eukaryotic diacylglycerol kinase family.</text>
</comment>
<evidence type="ECO:0000313" key="18">
    <source>
        <dbReference type="EMBL" id="KAH7640045.1"/>
    </source>
</evidence>
<dbReference type="Pfam" id="PF00609">
    <property type="entry name" value="DAGK_acc"/>
    <property type="match status" value="1"/>
</dbReference>
<dbReference type="SMART" id="SM00046">
    <property type="entry name" value="DAGKc"/>
    <property type="match status" value="1"/>
</dbReference>
<dbReference type="GO" id="GO:0007200">
    <property type="term" value="P:phospholipase C-activating G protein-coupled receptor signaling pathway"/>
    <property type="evidence" value="ECO:0007669"/>
    <property type="project" value="InterPro"/>
</dbReference>
<dbReference type="InterPro" id="IPR002110">
    <property type="entry name" value="Ankyrin_rpt"/>
</dbReference>
<feature type="region of interest" description="Disordered" evidence="16">
    <location>
        <begin position="588"/>
        <end position="631"/>
    </location>
</feature>
<dbReference type="Pfam" id="PF23578">
    <property type="entry name" value="DGKI"/>
    <property type="match status" value="1"/>
</dbReference>
<dbReference type="SMART" id="SM00045">
    <property type="entry name" value="DAGKa"/>
    <property type="match status" value="1"/>
</dbReference>
<keyword evidence="13" id="KW-1053">Target membrane</keyword>
<dbReference type="GO" id="GO:0044231">
    <property type="term" value="C:host cell presynaptic membrane"/>
    <property type="evidence" value="ECO:0007669"/>
    <property type="project" value="UniProtKB-KW"/>
</dbReference>
<dbReference type="InterPro" id="IPR037607">
    <property type="entry name" value="DGK"/>
</dbReference>
<dbReference type="Gene3D" id="2.60.200.40">
    <property type="match status" value="1"/>
</dbReference>
<keyword evidence="6 15" id="KW-0808">Transferase</keyword>
<feature type="region of interest" description="Disordered" evidence="16">
    <location>
        <begin position="1270"/>
        <end position="1328"/>
    </location>
</feature>
<keyword evidence="5" id="KW-1052">Target cell membrane</keyword>
<dbReference type="CDD" id="cd20855">
    <property type="entry name" value="C1_DGK_typeIV_rpt2"/>
    <property type="match status" value="1"/>
</dbReference>
<dbReference type="InterPro" id="IPR001206">
    <property type="entry name" value="Diacylglycerol_kinase_cat_dom"/>
</dbReference>
<evidence type="ECO:0000256" key="14">
    <source>
        <dbReference type="PROSITE-ProRule" id="PRU00023"/>
    </source>
</evidence>
<evidence type="ECO:0000256" key="10">
    <source>
        <dbReference type="ARBA" id="ARBA00022840"/>
    </source>
</evidence>
<dbReference type="FunFam" id="3.40.50.10330:FF:000002">
    <property type="entry name" value="Diacylglycerol kinase"/>
    <property type="match status" value="1"/>
</dbReference>
<feature type="compositionally biased region" description="Polar residues" evidence="16">
    <location>
        <begin position="594"/>
        <end position="615"/>
    </location>
</feature>
<feature type="repeat" description="ANK" evidence="14">
    <location>
        <begin position="1476"/>
        <end position="1508"/>
    </location>
</feature>
<keyword evidence="7" id="KW-0677">Repeat</keyword>
<proteinExistence type="inferred from homology"/>
<feature type="compositionally biased region" description="Polar residues" evidence="16">
    <location>
        <begin position="1356"/>
        <end position="1379"/>
    </location>
</feature>
<dbReference type="SUPFAM" id="SSF48403">
    <property type="entry name" value="Ankyrin repeat"/>
    <property type="match status" value="1"/>
</dbReference>
<evidence type="ECO:0000256" key="1">
    <source>
        <dbReference type="ARBA" id="ARBA00001383"/>
    </source>
</evidence>
<feature type="compositionally biased region" description="Basic and acidic residues" evidence="16">
    <location>
        <begin position="1272"/>
        <end position="1287"/>
    </location>
</feature>